<protein>
    <recommendedName>
        <fullName evidence="8">Pericentrin/AKAP-450 centrosomal targeting domain-containing protein</fullName>
    </recommendedName>
</protein>
<comment type="subcellular location">
    <subcellularLocation>
        <location evidence="1">Cytoplasm</location>
        <location evidence="1">Cytoskeleton</location>
        <location evidence="1">Microtubule organizing center</location>
    </subcellularLocation>
</comment>
<feature type="region of interest" description="Disordered" evidence="7">
    <location>
        <begin position="204"/>
        <end position="229"/>
    </location>
</feature>
<feature type="compositionally biased region" description="Low complexity" evidence="7">
    <location>
        <begin position="336"/>
        <end position="367"/>
    </location>
</feature>
<dbReference type="GO" id="GO:0005737">
    <property type="term" value="C:cytoplasm"/>
    <property type="evidence" value="ECO:0007669"/>
    <property type="project" value="UniProtKB-ARBA"/>
</dbReference>
<gene>
    <name evidence="9" type="ORF">CcaverHIS019_0405510</name>
</gene>
<dbReference type="Proteomes" id="UP001233271">
    <property type="component" value="Chromosome 4"/>
</dbReference>
<feature type="coiled-coil region" evidence="6">
    <location>
        <begin position="1266"/>
        <end position="1307"/>
    </location>
</feature>
<evidence type="ECO:0000256" key="6">
    <source>
        <dbReference type="SAM" id="Coils"/>
    </source>
</evidence>
<keyword evidence="10" id="KW-1185">Reference proteome</keyword>
<evidence type="ECO:0000256" key="3">
    <source>
        <dbReference type="ARBA" id="ARBA00022553"/>
    </source>
</evidence>
<feature type="coiled-coil region" evidence="6">
    <location>
        <begin position="816"/>
        <end position="875"/>
    </location>
</feature>
<evidence type="ECO:0000313" key="10">
    <source>
        <dbReference type="Proteomes" id="UP001233271"/>
    </source>
</evidence>
<evidence type="ECO:0000259" key="8">
    <source>
        <dbReference type="Pfam" id="PF10495"/>
    </source>
</evidence>
<keyword evidence="5" id="KW-0206">Cytoskeleton</keyword>
<dbReference type="KEGG" id="ccac:CcaHIS019_0405510"/>
<dbReference type="EMBL" id="AP028215">
    <property type="protein sequence ID" value="BEI91731.1"/>
    <property type="molecule type" value="Genomic_DNA"/>
</dbReference>
<feature type="region of interest" description="Disordered" evidence="7">
    <location>
        <begin position="645"/>
        <end position="666"/>
    </location>
</feature>
<dbReference type="GO" id="GO:0000793">
    <property type="term" value="C:condensed chromosome"/>
    <property type="evidence" value="ECO:0007669"/>
    <property type="project" value="TreeGrafter"/>
</dbReference>
<evidence type="ECO:0000256" key="1">
    <source>
        <dbReference type="ARBA" id="ARBA00004267"/>
    </source>
</evidence>
<feature type="compositionally biased region" description="Polar residues" evidence="7">
    <location>
        <begin position="205"/>
        <end position="218"/>
    </location>
</feature>
<keyword evidence="2" id="KW-0963">Cytoplasm</keyword>
<keyword evidence="3" id="KW-0597">Phosphoprotein</keyword>
<name>A0AA48L4B6_9TREE</name>
<evidence type="ECO:0000256" key="7">
    <source>
        <dbReference type="SAM" id="MobiDB-lite"/>
    </source>
</evidence>
<feature type="region of interest" description="Disordered" evidence="7">
    <location>
        <begin position="21"/>
        <end position="97"/>
    </location>
</feature>
<feature type="compositionally biased region" description="Polar residues" evidence="7">
    <location>
        <begin position="368"/>
        <end position="390"/>
    </location>
</feature>
<dbReference type="GeneID" id="85495601"/>
<proteinExistence type="predicted"/>
<evidence type="ECO:0000256" key="2">
    <source>
        <dbReference type="ARBA" id="ARBA00022490"/>
    </source>
</evidence>
<sequence>MADLLDTPSRVLKRVQQYEEMELPSLPSFQRDDLDLSDDYDPESSRESVARPSEHGDSSTPHVGRTLCSPRTASSARTESTVKPLRSSGTEIPTPLAPFRATNRLSNSELDISYDFFMGNLSATDASSTGGANEPGTQYAYEDHSSGSESLAPFFTGSHYFEGTEEYQPSALVTPLPQPPGGSISPFLTAKNTPNAANEVRIPSLSRSEVSSTDNEATTPEGRDPLQLPIDSVDHYCSSKLEAAYDLTTDNLLAARSPSPVTLDSAEATPVAIRYMDQPSTAARAAAIPFGVAPLRDVTMGYRNQRPPSPSVDYPNSSRTPFEETAQRKNHLRSVLASNALPPRPSPLRSALALQSSSGSTSATILSDGTTNKSNEDQVSNTSAQSLASQNDHDVRSFTRNRRGSLTSSDLLTSIVSKSAGSFQQLDSVSPFAKIQKHLNKMDGRNASLDADQEPGDWHVERRRLVKIIRDAGLDIDELADDLDSDTSAADDSFSKAPLWSEIASLRAKLQDAHDELANVKSDFTRKTEEHYHMFTDIGAGYASQIESLQDELGRAKGEVTRRQTQLDMLRPSSVVQEDELRKQIAILGGDLSRAQEDAQVVAEALANAQARLSEAHANEQATLQQLQEVEDRAETLQSQLDSAAREAKLGSHRAKDLQSRLSAAEDKTQTLQSQLDAIQQEGTLATSNTEDLRKRLTATESVSEDRAQQLTVFEARLTDAQSRVEEHVCQSATLEARLLSLEEENNALQADKDAMSQRVSSLERHREDDQTVISDQRKIIRELEDGVTTFTVEIETNKKRIVELEGFVSAAQSTQASSQAELESLKHQLEIARLEATEADEIRDVTVASSPNLATVYEDQLEEAHRLIGRLKAELEGIPARHKTLEDRDARIRALETEKGALLERLKAREMASPARWASSMRMSTPVLHKTVSALRSPRTPGPLKDLSWLQSTIDDSNESLLRAELEHLQVELDAANIQLDKNFDRLEEAGLGAVRLAQELAAAKAKLDEYKEEWTLQGRINREREESLDRGRNKNERLESALDEVHQRLSSLRDNMTAEKERLQEDNRRLRLQLSDMRIKYDDELERLSEETARVQDEAQDNLAQSTERFEQICKEKETLSSQLLKSEELVAQRNREASKLHSSIEDMSAVLDKLRHQLAASAKTQDKVQSLQALLDEAQTSLRSSREDSSRLRNELRLRSDEVADKEQEIKDLAAERQRITRELVQFSEDLTIQRRECVTFGSELQAMRAKQAATRGAHADRLSRLDESFRAKEAELSRATQQLEDARRRCSILQDQLEQVDSQTQATAEQRQKFKAQMRRLSAQIEYLKAVYARENTFRNALALQKKFLILCVGGMSLNEQATLRAIASMGYEVARPPRSTRSFKSVALAVLSLVRARRMAEQWQATRMKRSAGIKRD</sequence>
<feature type="domain" description="Pericentrin/AKAP-450 centrosomal targeting" evidence="8">
    <location>
        <begin position="1336"/>
        <end position="1408"/>
    </location>
</feature>
<accession>A0AA48L4B6</accession>
<keyword evidence="4 6" id="KW-0175">Coiled coil</keyword>
<evidence type="ECO:0000256" key="5">
    <source>
        <dbReference type="ARBA" id="ARBA00023212"/>
    </source>
</evidence>
<feature type="coiled-coil region" evidence="6">
    <location>
        <begin position="960"/>
        <end position="1107"/>
    </location>
</feature>
<dbReference type="GO" id="GO:0000785">
    <property type="term" value="C:chromatin"/>
    <property type="evidence" value="ECO:0007669"/>
    <property type="project" value="TreeGrafter"/>
</dbReference>
<dbReference type="GO" id="GO:0005815">
    <property type="term" value="C:microtubule organizing center"/>
    <property type="evidence" value="ECO:0007669"/>
    <property type="project" value="UniProtKB-SubCell"/>
</dbReference>
<dbReference type="InterPro" id="IPR019528">
    <property type="entry name" value="PACT_domain"/>
</dbReference>
<reference evidence="9" key="1">
    <citation type="journal article" date="2023" name="BMC Genomics">
        <title>Chromosome-level genome assemblies of Cutaneotrichosporon spp. (Trichosporonales, Basidiomycota) reveal imbalanced evolution between nucleotide sequences and chromosome synteny.</title>
        <authorList>
            <person name="Kobayashi Y."/>
            <person name="Kayamori A."/>
            <person name="Aoki K."/>
            <person name="Shiwa Y."/>
            <person name="Matsutani M."/>
            <person name="Fujita N."/>
            <person name="Sugita T."/>
            <person name="Iwasaki W."/>
            <person name="Tanaka N."/>
            <person name="Takashima M."/>
        </authorList>
    </citation>
    <scope>NUCLEOTIDE SEQUENCE</scope>
    <source>
        <strain evidence="9">HIS019</strain>
    </source>
</reference>
<feature type="compositionally biased region" description="Basic and acidic residues" evidence="7">
    <location>
        <begin position="43"/>
        <end position="57"/>
    </location>
</feature>
<feature type="compositionally biased region" description="Polar residues" evidence="7">
    <location>
        <begin position="69"/>
        <end position="91"/>
    </location>
</feature>
<dbReference type="GO" id="GO:0000796">
    <property type="term" value="C:condensin complex"/>
    <property type="evidence" value="ECO:0007669"/>
    <property type="project" value="TreeGrafter"/>
</dbReference>
<dbReference type="PANTHER" id="PTHR43941:SF1">
    <property type="entry name" value="STRUCTURAL MAINTENANCE OF CHROMOSOMES PROTEIN 2"/>
    <property type="match status" value="1"/>
</dbReference>
<dbReference type="PANTHER" id="PTHR43941">
    <property type="entry name" value="STRUCTURAL MAINTENANCE OF CHROMOSOMES PROTEIN 2"/>
    <property type="match status" value="1"/>
</dbReference>
<dbReference type="RefSeq" id="XP_060456996.1">
    <property type="nucleotide sequence ID" value="XM_060600398.1"/>
</dbReference>
<evidence type="ECO:0000256" key="4">
    <source>
        <dbReference type="ARBA" id="ARBA00023054"/>
    </source>
</evidence>
<organism evidence="9 10">
    <name type="scientific">Cutaneotrichosporon cavernicola</name>
    <dbReference type="NCBI Taxonomy" id="279322"/>
    <lineage>
        <taxon>Eukaryota</taxon>
        <taxon>Fungi</taxon>
        <taxon>Dikarya</taxon>
        <taxon>Basidiomycota</taxon>
        <taxon>Agaricomycotina</taxon>
        <taxon>Tremellomycetes</taxon>
        <taxon>Trichosporonales</taxon>
        <taxon>Trichosporonaceae</taxon>
        <taxon>Cutaneotrichosporon</taxon>
    </lineage>
</organism>
<evidence type="ECO:0000313" key="9">
    <source>
        <dbReference type="EMBL" id="BEI91731.1"/>
    </source>
</evidence>
<feature type="region of interest" description="Disordered" evidence="7">
    <location>
        <begin position="301"/>
        <end position="401"/>
    </location>
</feature>
<dbReference type="GO" id="GO:0003682">
    <property type="term" value="F:chromatin binding"/>
    <property type="evidence" value="ECO:0007669"/>
    <property type="project" value="TreeGrafter"/>
</dbReference>
<dbReference type="GO" id="GO:0007076">
    <property type="term" value="P:mitotic chromosome condensation"/>
    <property type="evidence" value="ECO:0007669"/>
    <property type="project" value="TreeGrafter"/>
</dbReference>
<feature type="coiled-coil region" evidence="6">
    <location>
        <begin position="1164"/>
        <end position="1233"/>
    </location>
</feature>
<dbReference type="Pfam" id="PF10495">
    <property type="entry name" value="PACT_coil_coil"/>
    <property type="match status" value="1"/>
</dbReference>
<feature type="coiled-coil region" evidence="6">
    <location>
        <begin position="725"/>
        <end position="766"/>
    </location>
</feature>